<comment type="caution">
    <text evidence="1">The sequence shown here is derived from an EMBL/GenBank/DDBJ whole genome shotgun (WGS) entry which is preliminary data.</text>
</comment>
<dbReference type="EMBL" id="BAAALS010000011">
    <property type="protein sequence ID" value="GAA1754022.1"/>
    <property type="molecule type" value="Genomic_DNA"/>
</dbReference>
<name>A0ABN2KG06_9ACTN</name>
<proteinExistence type="predicted"/>
<gene>
    <name evidence="1" type="ORF">GCM10009681_26420</name>
</gene>
<sequence length="179" mass="19154">MTGSPPAPIVPVPAASQSTLRGHRVIVGVPGLGWRGDLRADDAVVRGSRTFVPVITEQDYYRAETDDLEVFAPLVPIDRVWVEQVAEGCSPMLVTITLDAPPQRAPLPASLATNITGARVVRGVPDGHIRGLRAVTEIYDNDSGAACARVCDEAEWYAWALTGTTPATVEVAVDLLWVE</sequence>
<keyword evidence="2" id="KW-1185">Reference proteome</keyword>
<evidence type="ECO:0000313" key="2">
    <source>
        <dbReference type="Proteomes" id="UP001500655"/>
    </source>
</evidence>
<protein>
    <submittedName>
        <fullName evidence="1">Uncharacterized protein</fullName>
    </submittedName>
</protein>
<dbReference type="Proteomes" id="UP001500655">
    <property type="component" value="Unassembled WGS sequence"/>
</dbReference>
<evidence type="ECO:0000313" key="1">
    <source>
        <dbReference type="EMBL" id="GAA1754022.1"/>
    </source>
</evidence>
<organism evidence="1 2">
    <name type="scientific">Luedemannella helvata</name>
    <dbReference type="NCBI Taxonomy" id="349315"/>
    <lineage>
        <taxon>Bacteria</taxon>
        <taxon>Bacillati</taxon>
        <taxon>Actinomycetota</taxon>
        <taxon>Actinomycetes</taxon>
        <taxon>Micromonosporales</taxon>
        <taxon>Micromonosporaceae</taxon>
        <taxon>Luedemannella</taxon>
    </lineage>
</organism>
<reference evidence="1 2" key="1">
    <citation type="journal article" date="2019" name="Int. J. Syst. Evol. Microbiol.">
        <title>The Global Catalogue of Microorganisms (GCM) 10K type strain sequencing project: providing services to taxonomists for standard genome sequencing and annotation.</title>
        <authorList>
            <consortium name="The Broad Institute Genomics Platform"/>
            <consortium name="The Broad Institute Genome Sequencing Center for Infectious Disease"/>
            <person name="Wu L."/>
            <person name="Ma J."/>
        </authorList>
    </citation>
    <scope>NUCLEOTIDE SEQUENCE [LARGE SCALE GENOMIC DNA]</scope>
    <source>
        <strain evidence="1 2">JCM 13249</strain>
    </source>
</reference>
<accession>A0ABN2KG06</accession>
<dbReference type="RefSeq" id="WP_344080868.1">
    <property type="nucleotide sequence ID" value="NZ_BAAALS010000011.1"/>
</dbReference>